<dbReference type="Gene3D" id="1.20.5.170">
    <property type="match status" value="1"/>
</dbReference>
<dbReference type="InterPro" id="IPR004827">
    <property type="entry name" value="bZIP"/>
</dbReference>
<dbReference type="EMBL" id="BAABUJ010000046">
    <property type="protein sequence ID" value="GAA5805475.1"/>
    <property type="molecule type" value="Genomic_DNA"/>
</dbReference>
<accession>A0ABP9YFN7</accession>
<gene>
    <name evidence="4" type="ORF">HPULCUR_010991</name>
</gene>
<organism evidence="4 5">
    <name type="scientific">Helicostylum pulchrum</name>
    <dbReference type="NCBI Taxonomy" id="562976"/>
    <lineage>
        <taxon>Eukaryota</taxon>
        <taxon>Fungi</taxon>
        <taxon>Fungi incertae sedis</taxon>
        <taxon>Mucoromycota</taxon>
        <taxon>Mucoromycotina</taxon>
        <taxon>Mucoromycetes</taxon>
        <taxon>Mucorales</taxon>
        <taxon>Mucorineae</taxon>
        <taxon>Mucoraceae</taxon>
        <taxon>Helicostylum</taxon>
    </lineage>
</organism>
<dbReference type="SUPFAM" id="SSF57959">
    <property type="entry name" value="Leucine zipper domain"/>
    <property type="match status" value="1"/>
</dbReference>
<feature type="region of interest" description="Disordered" evidence="2">
    <location>
        <begin position="1"/>
        <end position="32"/>
    </location>
</feature>
<feature type="compositionally biased region" description="Basic and acidic residues" evidence="2">
    <location>
        <begin position="1"/>
        <end position="12"/>
    </location>
</feature>
<dbReference type="InterPro" id="IPR046347">
    <property type="entry name" value="bZIP_sf"/>
</dbReference>
<sequence>MSSRMISEEPSKVGRHRLYSNEQRKDRNREAQAAFRVRRNKYTETLELAVEKNEKTIEDLKSANERNIQRAEVAEQRCAQLDSQVASLEKLLQAALAENERVAQNKTPDTSSASYVSVTSLDQPQDIFAAKWLEEMNHNAIGEFIKVGVFL</sequence>
<evidence type="ECO:0000313" key="5">
    <source>
        <dbReference type="Proteomes" id="UP001476247"/>
    </source>
</evidence>
<keyword evidence="5" id="KW-1185">Reference proteome</keyword>
<protein>
    <recommendedName>
        <fullName evidence="3">BZIP domain-containing protein</fullName>
    </recommendedName>
</protein>
<dbReference type="CDD" id="cd14688">
    <property type="entry name" value="bZIP_YAP"/>
    <property type="match status" value="1"/>
</dbReference>
<dbReference type="Proteomes" id="UP001476247">
    <property type="component" value="Unassembled WGS sequence"/>
</dbReference>
<proteinExistence type="predicted"/>
<evidence type="ECO:0000256" key="1">
    <source>
        <dbReference type="SAM" id="Coils"/>
    </source>
</evidence>
<feature type="coiled-coil region" evidence="1">
    <location>
        <begin position="43"/>
        <end position="105"/>
    </location>
</feature>
<comment type="caution">
    <text evidence="4">The sequence shown here is derived from an EMBL/GenBank/DDBJ whole genome shotgun (WGS) entry which is preliminary data.</text>
</comment>
<dbReference type="PROSITE" id="PS00036">
    <property type="entry name" value="BZIP_BASIC"/>
    <property type="match status" value="1"/>
</dbReference>
<evidence type="ECO:0000256" key="2">
    <source>
        <dbReference type="SAM" id="MobiDB-lite"/>
    </source>
</evidence>
<feature type="domain" description="BZIP" evidence="3">
    <location>
        <begin position="24"/>
        <end position="38"/>
    </location>
</feature>
<reference evidence="4 5" key="1">
    <citation type="submission" date="2024-04" db="EMBL/GenBank/DDBJ databases">
        <title>genome sequences of Mucor flavus KT1a and Helicostylum pulchrum KT1b strains isolation_sourced from the surface of a dry-aged beef.</title>
        <authorList>
            <person name="Toyotome T."/>
            <person name="Hosono M."/>
            <person name="Torimaru M."/>
            <person name="Fukuda K."/>
            <person name="Mikami N."/>
        </authorList>
    </citation>
    <scope>NUCLEOTIDE SEQUENCE [LARGE SCALE GENOMIC DNA]</scope>
    <source>
        <strain evidence="4 5">KT1b</strain>
    </source>
</reference>
<keyword evidence="1" id="KW-0175">Coiled coil</keyword>
<name>A0ABP9YFN7_9FUNG</name>
<evidence type="ECO:0000313" key="4">
    <source>
        <dbReference type="EMBL" id="GAA5805475.1"/>
    </source>
</evidence>
<evidence type="ECO:0000259" key="3">
    <source>
        <dbReference type="PROSITE" id="PS00036"/>
    </source>
</evidence>